<evidence type="ECO:0000256" key="2">
    <source>
        <dbReference type="ARBA" id="ARBA00010790"/>
    </source>
</evidence>
<keyword evidence="4" id="KW-0274">FAD</keyword>
<dbReference type="RefSeq" id="WP_302721432.1">
    <property type="nucleotide sequence ID" value="NZ_JAULRU010000319.1"/>
</dbReference>
<evidence type="ECO:0000256" key="1">
    <source>
        <dbReference type="ARBA" id="ARBA00001974"/>
    </source>
</evidence>
<evidence type="ECO:0000256" key="3">
    <source>
        <dbReference type="ARBA" id="ARBA00022630"/>
    </source>
</evidence>
<dbReference type="PANTHER" id="PTHR42784:SF1">
    <property type="entry name" value="PYRANOSE 2-OXIDASE"/>
    <property type="match status" value="1"/>
</dbReference>
<sequence>MSNSPYIQTANEPFDAIVVGSGITGGWAAKELTEKGLKTLLVERGQAVEHRKDYVGEGVKAWDMPQRGRVDKKRVDEQHSIQQECYAFNDATKQFFGNDRDYPYQQEKPFSWIRGNAFGGKSLLWHRQSYRWSDLDFAANQKDGHGVDWPIRYKDVAPWYSYVEKHAGISGSRENLAVLPDSEFLPAFEFNQVEKDIKKRIEKRYQDRKMIIGRCAHLSEPAQHHVEQGRYKCMARNECQKGCSFGAYFSTQSSTLPAALKTGNLSIATDSVVHSVIYDDKTNRVTGVRVIDAETLETREYYAKVVFLCASTLGTTQIMLNSKSDAFPTGIANSSGALGHYLMDHLYGVGATADVEGFHDAYYKGRRPTGIYIPRFRNVEKQDANFLRGYSFAGNARRDSWQSLANGPLFGLDLKEKIRNAGDWHFRMNCSGEMLPHYDNHVRLHDKQTDKWGIPQLIMHCERRENEEKMIADIAKTSVEMLESIGLKNVKSFNNPYTPGLAIHEVGTARMGRDPKTSVLNGYNQSHDIPNLFVTDGASFASSAWQNPSLTFMALTARACDYAANALNRGEI</sequence>
<evidence type="ECO:0000259" key="7">
    <source>
        <dbReference type="Pfam" id="PF05199"/>
    </source>
</evidence>
<protein>
    <submittedName>
        <fullName evidence="8">GMC family oxidoreductase</fullName>
    </submittedName>
</protein>
<name>A0ABU4RWD9_9GAMM</name>
<keyword evidence="3" id="KW-0285">Flavoprotein</keyword>
<feature type="domain" description="Glucose-methanol-choline oxidoreductase N-terminal" evidence="6">
    <location>
        <begin position="15"/>
        <end position="346"/>
    </location>
</feature>
<evidence type="ECO:0000256" key="4">
    <source>
        <dbReference type="ARBA" id="ARBA00022827"/>
    </source>
</evidence>
<dbReference type="PANTHER" id="PTHR42784">
    <property type="entry name" value="PYRANOSE 2-OXIDASE"/>
    <property type="match status" value="1"/>
</dbReference>
<evidence type="ECO:0000259" key="6">
    <source>
        <dbReference type="Pfam" id="PF00732"/>
    </source>
</evidence>
<evidence type="ECO:0000256" key="5">
    <source>
        <dbReference type="ARBA" id="ARBA00023002"/>
    </source>
</evidence>
<proteinExistence type="inferred from homology"/>
<dbReference type="InterPro" id="IPR036188">
    <property type="entry name" value="FAD/NAD-bd_sf"/>
</dbReference>
<accession>A0ABU4RWD9</accession>
<dbReference type="Gene3D" id="3.50.50.60">
    <property type="entry name" value="FAD/NAD(P)-binding domain"/>
    <property type="match status" value="2"/>
</dbReference>
<dbReference type="Pfam" id="PF05199">
    <property type="entry name" value="GMC_oxred_C"/>
    <property type="match status" value="1"/>
</dbReference>
<comment type="cofactor">
    <cofactor evidence="1">
        <name>FAD</name>
        <dbReference type="ChEBI" id="CHEBI:57692"/>
    </cofactor>
</comment>
<keyword evidence="9" id="KW-1185">Reference proteome</keyword>
<reference evidence="8 9" key="1">
    <citation type="submission" date="2023-11" db="EMBL/GenBank/DDBJ databases">
        <title>Gilvimarinus fulvus sp. nov., isolated from the surface of Kelp.</title>
        <authorList>
            <person name="Sun Y.Y."/>
            <person name="Gong Y."/>
            <person name="Du Z.J."/>
        </authorList>
    </citation>
    <scope>NUCLEOTIDE SEQUENCE [LARGE SCALE GENOMIC DNA]</scope>
    <source>
        <strain evidence="8 9">SDUM040013</strain>
    </source>
</reference>
<gene>
    <name evidence="8" type="ORF">SCD92_07480</name>
</gene>
<keyword evidence="5" id="KW-0560">Oxidoreductase</keyword>
<organism evidence="8 9">
    <name type="scientific">Gilvimarinus gilvus</name>
    <dbReference type="NCBI Taxonomy" id="3058038"/>
    <lineage>
        <taxon>Bacteria</taxon>
        <taxon>Pseudomonadati</taxon>
        <taxon>Pseudomonadota</taxon>
        <taxon>Gammaproteobacteria</taxon>
        <taxon>Cellvibrionales</taxon>
        <taxon>Cellvibrionaceae</taxon>
        <taxon>Gilvimarinus</taxon>
    </lineage>
</organism>
<dbReference type="Proteomes" id="UP001273505">
    <property type="component" value="Unassembled WGS sequence"/>
</dbReference>
<evidence type="ECO:0000313" key="9">
    <source>
        <dbReference type="Proteomes" id="UP001273505"/>
    </source>
</evidence>
<comment type="caution">
    <text evidence="8">The sequence shown here is derived from an EMBL/GenBank/DDBJ whole genome shotgun (WGS) entry which is preliminary data.</text>
</comment>
<dbReference type="EMBL" id="JAXAFO010000010">
    <property type="protein sequence ID" value="MDX6849196.1"/>
    <property type="molecule type" value="Genomic_DNA"/>
</dbReference>
<evidence type="ECO:0000313" key="8">
    <source>
        <dbReference type="EMBL" id="MDX6849196.1"/>
    </source>
</evidence>
<feature type="domain" description="Glucose-methanol-choline oxidoreductase C-terminal" evidence="7">
    <location>
        <begin position="436"/>
        <end position="555"/>
    </location>
</feature>
<comment type="similarity">
    <text evidence="2">Belongs to the GMC oxidoreductase family.</text>
</comment>
<dbReference type="SUPFAM" id="SSF54373">
    <property type="entry name" value="FAD-linked reductases, C-terminal domain"/>
    <property type="match status" value="1"/>
</dbReference>
<dbReference type="Pfam" id="PF00732">
    <property type="entry name" value="GMC_oxred_N"/>
    <property type="match status" value="1"/>
</dbReference>
<dbReference type="SUPFAM" id="SSF51905">
    <property type="entry name" value="FAD/NAD(P)-binding domain"/>
    <property type="match status" value="1"/>
</dbReference>
<dbReference type="InterPro" id="IPR007867">
    <property type="entry name" value="GMC_OxRtase_C"/>
</dbReference>
<dbReference type="InterPro" id="IPR000172">
    <property type="entry name" value="GMC_OxRdtase_N"/>
</dbReference>
<dbReference type="InterPro" id="IPR051473">
    <property type="entry name" value="P2Ox-like"/>
</dbReference>